<evidence type="ECO:0000313" key="4">
    <source>
        <dbReference type="Proteomes" id="UP000254571"/>
    </source>
</evidence>
<keyword evidence="1" id="KW-0547">Nucleotide-binding</keyword>
<evidence type="ECO:0000313" key="3">
    <source>
        <dbReference type="EMBL" id="STW07735.1"/>
    </source>
</evidence>
<evidence type="ECO:0000256" key="2">
    <source>
        <dbReference type="ARBA" id="ARBA00022840"/>
    </source>
</evidence>
<organism evidence="3 4">
    <name type="scientific">Klebsiella grimontii</name>
    <dbReference type="NCBI Taxonomy" id="2058152"/>
    <lineage>
        <taxon>Bacteria</taxon>
        <taxon>Pseudomonadati</taxon>
        <taxon>Pseudomonadota</taxon>
        <taxon>Gammaproteobacteria</taxon>
        <taxon>Enterobacterales</taxon>
        <taxon>Enterobacteriaceae</taxon>
        <taxon>Klebsiella/Raoultella group</taxon>
        <taxon>Klebsiella</taxon>
    </lineage>
</organism>
<dbReference type="Proteomes" id="UP000254571">
    <property type="component" value="Unassembled WGS sequence"/>
</dbReference>
<proteinExistence type="predicted"/>
<dbReference type="PROSITE" id="PS00211">
    <property type="entry name" value="ABC_TRANSPORTER_1"/>
    <property type="match status" value="1"/>
</dbReference>
<gene>
    <name evidence="3" type="ORF">NCTC9149_04171</name>
</gene>
<accession>A0A7H4P5M0</accession>
<dbReference type="SUPFAM" id="SSF52540">
    <property type="entry name" value="P-loop containing nucleoside triphosphate hydrolases"/>
    <property type="match status" value="1"/>
</dbReference>
<dbReference type="GO" id="GO:0016887">
    <property type="term" value="F:ATP hydrolysis activity"/>
    <property type="evidence" value="ECO:0007669"/>
    <property type="project" value="InterPro"/>
</dbReference>
<dbReference type="EMBL" id="UGMX01000002">
    <property type="protein sequence ID" value="STW07735.1"/>
    <property type="molecule type" value="Genomic_DNA"/>
</dbReference>
<dbReference type="GO" id="GO:0005524">
    <property type="term" value="F:ATP binding"/>
    <property type="evidence" value="ECO:0007669"/>
    <property type="project" value="UniProtKB-KW"/>
</dbReference>
<reference evidence="3 4" key="1">
    <citation type="submission" date="2018-06" db="EMBL/GenBank/DDBJ databases">
        <authorList>
            <consortium name="Pathogen Informatics"/>
            <person name="Doyle S."/>
        </authorList>
    </citation>
    <scope>NUCLEOTIDE SEQUENCE [LARGE SCALE GENOMIC DNA]</scope>
    <source>
        <strain evidence="3 4">NCTC9149</strain>
    </source>
</reference>
<dbReference type="InterPro" id="IPR027417">
    <property type="entry name" value="P-loop_NTPase"/>
</dbReference>
<dbReference type="InterPro" id="IPR017871">
    <property type="entry name" value="ABC_transporter-like_CS"/>
</dbReference>
<evidence type="ECO:0000256" key="1">
    <source>
        <dbReference type="ARBA" id="ARBA00022741"/>
    </source>
</evidence>
<dbReference type="Gene3D" id="3.40.50.300">
    <property type="entry name" value="P-loop containing nucleotide triphosphate hydrolases"/>
    <property type="match status" value="1"/>
</dbReference>
<comment type="caution">
    <text evidence="3">The sequence shown here is derived from an EMBL/GenBank/DDBJ whole genome shotgun (WGS) entry which is preliminary data.</text>
</comment>
<sequence length="713" mass="81622">MDVEISHCNNIDYARIILSENKLNIKFAPNGTGKSTVSRAILHSVVGDIQSLNALLPFKLRASNPSNFIPSVRGAEIIREVMCFDEKYVSQFTFQPNELISNSFDIFIKTEAYSQTESEIEAMVMAIRQEFTNNNELELFITHLQELSGAFKLTSRGLSRASTGMRGLSGGNKLQHIPPGLEGYQPFIQSARNVEWIEWQTKGYENFSELSDDCCPFCTGNSHDKIEQIRKVSDEYDKAVIKNLVVIINAIEKLGEYFHDDARARLKEITTLQGGLEQRHEDYLLTIKRQTDSLLTLLNSLKILNSFSFEDGSNVRASLAAYRLDLQFFSELQSDRTKQIVDRLNASLDTLMAQAGQLQGKINIQRAGMNRLILKHMTDINTFLSYAGYRYQVDISGDGSECRLKLRHVDHEHHLSGGSQHLSYGERNAFAIVLFMYECLARKPDLIILDDPISSFDKNKKFAILEMLFRRNTGECLKNLTVLMLTHDVEPIIDTLKSVRQMFNNQVMASYLRYSAGIITELPIRESDIMTFAQICKAVTESNCDDLIKLIYLRRHYEIIDERGDAYQVLSNLFHRRAEPIDSREEVEDGAGYPKMDSVKLQIGCDTIAERISGFDYAKILEMVTTPDYIRALYQNCRTGYEKLQVFRLLEPEIDNRVIRKFINETYHIENEFICQLDPVRFDLIPEYVILECDKLLTTPFSSANDEIEQEIA</sequence>
<protein>
    <submittedName>
        <fullName evidence="3">Cobalt transporter ATP-binding subunit</fullName>
    </submittedName>
</protein>
<keyword evidence="2 3" id="KW-0067">ATP-binding</keyword>
<dbReference type="AlphaFoldDB" id="A0A7H4P5M0"/>
<name>A0A7H4P5M0_9ENTR</name>